<name>A0A6J6ULX0_9ZZZZ</name>
<protein>
    <submittedName>
        <fullName evidence="1">Unannotated protein</fullName>
    </submittedName>
</protein>
<reference evidence="1" key="1">
    <citation type="submission" date="2020-05" db="EMBL/GenBank/DDBJ databases">
        <authorList>
            <person name="Chiriac C."/>
            <person name="Salcher M."/>
            <person name="Ghai R."/>
            <person name="Kavagutti S V."/>
        </authorList>
    </citation>
    <scope>NUCLEOTIDE SEQUENCE</scope>
</reference>
<sequence>MHDVGTCAVLQVPCNRVGEIVDNSEQFIFRHVKVAGRDMHHSMVWFYLDNIWQPCAPCTRVGGAIDTTTGKRRHQFAHVHIHAATVANTWLGQGRGVHREHSYALHYP</sequence>
<gene>
    <name evidence="1" type="ORF">UFOPK2872_00462</name>
</gene>
<dbReference type="AlphaFoldDB" id="A0A6J6ULX0"/>
<evidence type="ECO:0000313" key="1">
    <source>
        <dbReference type="EMBL" id="CAB4760234.1"/>
    </source>
</evidence>
<accession>A0A6J6ULX0</accession>
<proteinExistence type="predicted"/>
<dbReference type="EMBL" id="CAEZZM010000037">
    <property type="protein sequence ID" value="CAB4760234.1"/>
    <property type="molecule type" value="Genomic_DNA"/>
</dbReference>
<organism evidence="1">
    <name type="scientific">freshwater metagenome</name>
    <dbReference type="NCBI Taxonomy" id="449393"/>
    <lineage>
        <taxon>unclassified sequences</taxon>
        <taxon>metagenomes</taxon>
        <taxon>ecological metagenomes</taxon>
    </lineage>
</organism>